<dbReference type="InterPro" id="IPR009936">
    <property type="entry name" value="DUF1468"/>
</dbReference>
<sequence>MTAERRHQLVEGAVVGLIGIAIIAGSLRYIWVADGRIGPGFLPGLAGLAVLASAAAIALHRTAPVAAVHAEAIAAVERGEAEERRAATVDVEAGRLRPAHRILIVLAIIIATVLVIPIIGFALACTLMVFVVTFFVEKRSILASSMTAAVTGLLLWGVFTQLLMVPLPAGIVFGG</sequence>
<dbReference type="EMBL" id="CP151632">
    <property type="protein sequence ID" value="WZO35222.1"/>
    <property type="molecule type" value="Genomic_DNA"/>
</dbReference>
<protein>
    <submittedName>
        <fullName evidence="3">Tripartite tricarboxylate transporter TctB family protein</fullName>
    </submittedName>
</protein>
<dbReference type="AlphaFoldDB" id="A0AAU6SE63"/>
<evidence type="ECO:0000256" key="1">
    <source>
        <dbReference type="SAM" id="Phobius"/>
    </source>
</evidence>
<feature type="transmembrane region" description="Helical" evidence="1">
    <location>
        <begin position="102"/>
        <end position="135"/>
    </location>
</feature>
<keyword evidence="1" id="KW-0472">Membrane</keyword>
<evidence type="ECO:0000313" key="3">
    <source>
        <dbReference type="EMBL" id="WZO35222.1"/>
    </source>
</evidence>
<proteinExistence type="predicted"/>
<feature type="transmembrane region" description="Helical" evidence="1">
    <location>
        <begin position="12"/>
        <end position="31"/>
    </location>
</feature>
<name>A0AAU6SE63_9MICO</name>
<feature type="transmembrane region" description="Helical" evidence="1">
    <location>
        <begin position="37"/>
        <end position="59"/>
    </location>
</feature>
<gene>
    <name evidence="3" type="ORF">MRBLWS13_002913</name>
</gene>
<dbReference type="Pfam" id="PF07331">
    <property type="entry name" value="TctB"/>
    <property type="match status" value="1"/>
</dbReference>
<organism evidence="3">
    <name type="scientific">Microbacterium sp. LWS13-1.2</name>
    <dbReference type="NCBI Taxonomy" id="3135264"/>
    <lineage>
        <taxon>Bacteria</taxon>
        <taxon>Bacillati</taxon>
        <taxon>Actinomycetota</taxon>
        <taxon>Actinomycetes</taxon>
        <taxon>Micrococcales</taxon>
        <taxon>Microbacteriaceae</taxon>
        <taxon>Microbacterium</taxon>
    </lineage>
</organism>
<keyword evidence="1" id="KW-1133">Transmembrane helix</keyword>
<feature type="domain" description="DUF1468" evidence="2">
    <location>
        <begin position="15"/>
        <end position="168"/>
    </location>
</feature>
<reference evidence="3" key="1">
    <citation type="submission" date="2024-04" db="EMBL/GenBank/DDBJ databases">
        <authorList>
            <person name="Roder T."/>
            <person name="Oberhansli S."/>
            <person name="Kreuzer M."/>
        </authorList>
    </citation>
    <scope>NUCLEOTIDE SEQUENCE</scope>
    <source>
        <strain evidence="3">LWS13-1.2</strain>
    </source>
</reference>
<keyword evidence="1" id="KW-0812">Transmembrane</keyword>
<evidence type="ECO:0000259" key="2">
    <source>
        <dbReference type="Pfam" id="PF07331"/>
    </source>
</evidence>
<accession>A0AAU6SE63</accession>
<dbReference type="RefSeq" id="WP_349426060.1">
    <property type="nucleotide sequence ID" value="NZ_CP151632.1"/>
</dbReference>